<dbReference type="SUPFAM" id="SSF52540">
    <property type="entry name" value="P-loop containing nucleoside triphosphate hydrolases"/>
    <property type="match status" value="1"/>
</dbReference>
<feature type="transmembrane region" description="Helical" evidence="9">
    <location>
        <begin position="545"/>
        <end position="568"/>
    </location>
</feature>
<feature type="transmembrane region" description="Helical" evidence="9">
    <location>
        <begin position="503"/>
        <end position="525"/>
    </location>
</feature>
<evidence type="ECO:0000256" key="4">
    <source>
        <dbReference type="ARBA" id="ARBA00022741"/>
    </source>
</evidence>
<evidence type="ECO:0000256" key="5">
    <source>
        <dbReference type="ARBA" id="ARBA00022840"/>
    </source>
</evidence>
<dbReference type="PROSITE" id="PS50893">
    <property type="entry name" value="ABC_TRANSPORTER_2"/>
    <property type="match status" value="1"/>
</dbReference>
<reference evidence="11 12" key="1">
    <citation type="journal article" date="2024" name="Nat. Commun.">
        <title>Phylogenomics reveals the evolutionary origins of lichenization in chlorophyte algae.</title>
        <authorList>
            <person name="Puginier C."/>
            <person name="Libourel C."/>
            <person name="Otte J."/>
            <person name="Skaloud P."/>
            <person name="Haon M."/>
            <person name="Grisel S."/>
            <person name="Petersen M."/>
            <person name="Berrin J.G."/>
            <person name="Delaux P.M."/>
            <person name="Dal Grande F."/>
            <person name="Keller J."/>
        </authorList>
    </citation>
    <scope>NUCLEOTIDE SEQUENCE [LARGE SCALE GENOMIC DNA]</scope>
    <source>
        <strain evidence="11 12">SAG 216-7</strain>
    </source>
</reference>
<keyword evidence="2" id="KW-0813">Transport</keyword>
<protein>
    <recommendedName>
        <fullName evidence="10">ABC transporter domain-containing protein</fullName>
    </recommendedName>
</protein>
<dbReference type="PROSITE" id="PS00211">
    <property type="entry name" value="ABC_TRANSPORTER_1"/>
    <property type="match status" value="1"/>
</dbReference>
<dbReference type="Proteomes" id="UP001491310">
    <property type="component" value="Unassembled WGS sequence"/>
</dbReference>
<dbReference type="InterPro" id="IPR050352">
    <property type="entry name" value="ABCG_transporters"/>
</dbReference>
<evidence type="ECO:0000256" key="9">
    <source>
        <dbReference type="SAM" id="Phobius"/>
    </source>
</evidence>
<dbReference type="Gene3D" id="3.40.50.300">
    <property type="entry name" value="P-loop containing nucleotide triphosphate hydrolases"/>
    <property type="match status" value="1"/>
</dbReference>
<dbReference type="Pfam" id="PF00005">
    <property type="entry name" value="ABC_tran"/>
    <property type="match status" value="1"/>
</dbReference>
<dbReference type="InterPro" id="IPR017871">
    <property type="entry name" value="ABC_transporter-like_CS"/>
</dbReference>
<organism evidence="11 12">
    <name type="scientific">Coccomyxa subellipsoidea</name>
    <dbReference type="NCBI Taxonomy" id="248742"/>
    <lineage>
        <taxon>Eukaryota</taxon>
        <taxon>Viridiplantae</taxon>
        <taxon>Chlorophyta</taxon>
        <taxon>core chlorophytes</taxon>
        <taxon>Trebouxiophyceae</taxon>
        <taxon>Trebouxiophyceae incertae sedis</taxon>
        <taxon>Coccomyxaceae</taxon>
        <taxon>Coccomyxa</taxon>
    </lineage>
</organism>
<evidence type="ECO:0000313" key="11">
    <source>
        <dbReference type="EMBL" id="KAK9915950.1"/>
    </source>
</evidence>
<evidence type="ECO:0000256" key="7">
    <source>
        <dbReference type="ARBA" id="ARBA00023136"/>
    </source>
</evidence>
<dbReference type="InterPro" id="IPR013525">
    <property type="entry name" value="ABC2_TM"/>
</dbReference>
<feature type="transmembrane region" description="Helical" evidence="9">
    <location>
        <begin position="474"/>
        <end position="491"/>
    </location>
</feature>
<comment type="subcellular location">
    <subcellularLocation>
        <location evidence="1">Membrane</location>
        <topology evidence="1">Multi-pass membrane protein</topology>
    </subcellularLocation>
</comment>
<keyword evidence="3 9" id="KW-0812">Transmembrane</keyword>
<gene>
    <name evidence="11" type="ORF">WJX75_006366</name>
</gene>
<evidence type="ECO:0000256" key="1">
    <source>
        <dbReference type="ARBA" id="ARBA00004141"/>
    </source>
</evidence>
<proteinExistence type="predicted"/>
<evidence type="ECO:0000256" key="6">
    <source>
        <dbReference type="ARBA" id="ARBA00022989"/>
    </source>
</evidence>
<dbReference type="InterPro" id="IPR003593">
    <property type="entry name" value="AAA+_ATPase"/>
</dbReference>
<feature type="compositionally biased region" description="Basic and acidic residues" evidence="8">
    <location>
        <begin position="88"/>
        <end position="102"/>
    </location>
</feature>
<keyword evidence="6 9" id="KW-1133">Transmembrane helix</keyword>
<comment type="caution">
    <text evidence="11">The sequence shown here is derived from an EMBL/GenBank/DDBJ whole genome shotgun (WGS) entry which is preliminary data.</text>
</comment>
<evidence type="ECO:0000256" key="3">
    <source>
        <dbReference type="ARBA" id="ARBA00022692"/>
    </source>
</evidence>
<evidence type="ECO:0000256" key="8">
    <source>
        <dbReference type="SAM" id="MobiDB-lite"/>
    </source>
</evidence>
<dbReference type="EMBL" id="JALJOT010000004">
    <property type="protein sequence ID" value="KAK9915950.1"/>
    <property type="molecule type" value="Genomic_DNA"/>
</dbReference>
<accession>A0ABR2YVY3</accession>
<evidence type="ECO:0000259" key="10">
    <source>
        <dbReference type="PROSITE" id="PS50893"/>
    </source>
</evidence>
<dbReference type="InterPro" id="IPR027417">
    <property type="entry name" value="P-loop_NTPase"/>
</dbReference>
<dbReference type="PANTHER" id="PTHR48041">
    <property type="entry name" value="ABC TRANSPORTER G FAMILY MEMBER 28"/>
    <property type="match status" value="1"/>
</dbReference>
<feature type="transmembrane region" description="Helical" evidence="9">
    <location>
        <begin position="610"/>
        <end position="630"/>
    </location>
</feature>
<feature type="transmembrane region" description="Helical" evidence="9">
    <location>
        <begin position="724"/>
        <end position="747"/>
    </location>
</feature>
<keyword evidence="7 9" id="KW-0472">Membrane</keyword>
<feature type="transmembrane region" description="Helical" evidence="9">
    <location>
        <begin position="580"/>
        <end position="603"/>
    </location>
</feature>
<name>A0ABR2YVY3_9CHLO</name>
<sequence>MTTASPQVYVPAIAVAHTFGLILLLYSLEKVYGIFSKLGRRLRPRRQKGEKTASKKVVLERSEVNGTIHKIEEEETDDAASVASSSSQDDHTERSNHDWDSSAEARARAGIIAEAEPHILIDYPADLAWNNLACSVLDKNTMQQKQILYPSSGIVVPGEMCALVGPSGAGKSTLLDILAMRKGGKLVGQVWMNGAPLGDKFKRSSTYVAQEDVFVPTLSAWETLHFQAILRLPKGTSRADIKQRMDDVMDVMGLSRVKTTQVGGHLPGGILVRGLSGGEKRRLTISCSLIAKPSILFLDEPTTGLDAFAALNIMDHMSCLAALGHTIIASVVVLSEGHQLYSGDPKQAVPWFSGTLNYTFNPEKDGAVSDWLMDMVSVGFTKPKDVAARSMTSREEVAIAAKHWADRCAKVDSPEENALRDLAAKATSEASSAHKLSLWSRSRYASSWGTQYGVLLKRSLLAQLRNPTDTTARLLLSAWVGVLAGLTFYNIPEGASASFRRMAIIFFTMLLFELLPFCYMSFYVFDRKFFMADRAADLYYTSAYYVAHTTASLPFVILNTLCGAYTIYGLAGLRYEWHGILLYGVMITLQSIIAIQLMIFCVYLTPNQDLAYILATGYVSFSILLSGFLLRPSQLTIDPLLWLSYVSYPRWTFQGLARNEQAGVLFWPPNCPKNPSPDKPCCFTITHNAQLAAQAASQGFTCQPTATGNQVLQFWELTLSIAEVTAILLGFYAFFHVVSFIALAALYRQKR</sequence>
<dbReference type="InterPro" id="IPR003439">
    <property type="entry name" value="ABC_transporter-like_ATP-bd"/>
</dbReference>
<feature type="region of interest" description="Disordered" evidence="8">
    <location>
        <begin position="75"/>
        <end position="102"/>
    </location>
</feature>
<keyword evidence="4" id="KW-0547">Nucleotide-binding</keyword>
<feature type="transmembrane region" description="Helical" evidence="9">
    <location>
        <begin position="12"/>
        <end position="35"/>
    </location>
</feature>
<keyword evidence="5" id="KW-0067">ATP-binding</keyword>
<feature type="domain" description="ABC transporter" evidence="10">
    <location>
        <begin position="127"/>
        <end position="378"/>
    </location>
</feature>
<dbReference type="PANTHER" id="PTHR48041:SF139">
    <property type="entry name" value="PROTEIN SCARLET"/>
    <property type="match status" value="1"/>
</dbReference>
<evidence type="ECO:0000313" key="12">
    <source>
        <dbReference type="Proteomes" id="UP001491310"/>
    </source>
</evidence>
<keyword evidence="12" id="KW-1185">Reference proteome</keyword>
<dbReference type="Pfam" id="PF01061">
    <property type="entry name" value="ABC2_membrane"/>
    <property type="match status" value="1"/>
</dbReference>
<evidence type="ECO:0000256" key="2">
    <source>
        <dbReference type="ARBA" id="ARBA00022448"/>
    </source>
</evidence>
<dbReference type="SMART" id="SM00382">
    <property type="entry name" value="AAA"/>
    <property type="match status" value="1"/>
</dbReference>